<reference evidence="5" key="1">
    <citation type="submission" date="2020-05" db="EMBL/GenBank/DDBJ databases">
        <authorList>
            <person name="Chiriac C."/>
            <person name="Salcher M."/>
            <person name="Ghai R."/>
            <person name="Kavagutti S V."/>
        </authorList>
    </citation>
    <scope>NUCLEOTIDE SEQUENCE</scope>
</reference>
<keyword evidence="1" id="KW-0677">Repeat</keyword>
<dbReference type="Gene3D" id="3.40.50.300">
    <property type="entry name" value="P-loop containing nucleotide triphosphate hydrolases"/>
    <property type="match status" value="2"/>
</dbReference>
<dbReference type="PANTHER" id="PTHR11638">
    <property type="entry name" value="ATP-DEPENDENT CLP PROTEASE"/>
    <property type="match status" value="1"/>
</dbReference>
<dbReference type="InterPro" id="IPR019489">
    <property type="entry name" value="Clp_ATPase_C"/>
</dbReference>
<dbReference type="CDD" id="cd00009">
    <property type="entry name" value="AAA"/>
    <property type="match status" value="1"/>
</dbReference>
<dbReference type="Gene3D" id="1.10.1780.10">
    <property type="entry name" value="Clp, N-terminal domain"/>
    <property type="match status" value="1"/>
</dbReference>
<dbReference type="GO" id="GO:0005524">
    <property type="term" value="F:ATP binding"/>
    <property type="evidence" value="ECO:0007669"/>
    <property type="project" value="UniProtKB-KW"/>
</dbReference>
<sequence length="737" mass="82745">MSQEENNNRINEVISKAFQEALNREHEYVTLEHILRVMLDEDEIKDALTELSVDVIALRDEIDQWLREQEDIRVEGITKPRKTATLERCFNRAYTQAIFTGRGHMEPLDLLISISSEKNSHANFFLAKNGITKETLIGYIGKLKDGRSKESKGLKKRDSEKILSKYTTNLNKAAEQKLIDPLIGREKEVFRLAQTLTRKKKNNAIMVGEPGVGKTAIVEGLAVAITRNEVPEVLKRKTVYSLDIGKLLAGTRYRGDFEERMQHVLEALEERDDAILFIDEIHMIMGAGAGGQGSMDVANLLKPALEKGKLRCVGSTTYEEFRENFEKDRALLRRFTKIDIEEMSVEDTKVMLRRVAPVYATYHKLTIGDEAIDLAIDLSMKYMLDKKLPDKAIDIIDAAMSRLRVTNAVAETEVTKDNIRQEVSDITRVPLDQLGEQKNVAVTELESRMRTNVFGQEDAIERLMNMVYIAKSGLKEVNRPMANFLFVGPTGTGKTELANQLAEGLGMEVIRFDMSEYKEPHKIASLIGSPPGYVGYGEGKAGSGKLINELERTPNCVLLFDEIEKAHPDVIQVLLGLMDNGIVTGSDNKQASARNAFVILTSNLGAVDSEKNVIGFGGGLNNDASDEAVKRFFSPEFRNRLDAVIKFNRLPKEIIHRIADKFMRQIKEQLEAQGQSIVYEDSALEYLAEHGYSETMGARPMKRLINEQIRLAIAKRIIKEGQSVHHVSCVNDSLVIG</sequence>
<feature type="domain" description="Clp R" evidence="4">
    <location>
        <begin position="1"/>
        <end position="69"/>
    </location>
</feature>
<keyword evidence="3 5" id="KW-0067">ATP-binding</keyword>
<proteinExistence type="predicted"/>
<evidence type="ECO:0000256" key="2">
    <source>
        <dbReference type="ARBA" id="ARBA00022741"/>
    </source>
</evidence>
<dbReference type="Pfam" id="PF07724">
    <property type="entry name" value="AAA_2"/>
    <property type="match status" value="1"/>
</dbReference>
<dbReference type="GO" id="GO:0016887">
    <property type="term" value="F:ATP hydrolysis activity"/>
    <property type="evidence" value="ECO:0007669"/>
    <property type="project" value="InterPro"/>
</dbReference>
<evidence type="ECO:0000313" key="5">
    <source>
        <dbReference type="EMBL" id="CAB4241743.1"/>
    </source>
</evidence>
<protein>
    <submittedName>
        <fullName evidence="5">ATP-dependent Clp protease ATP-binding subunit</fullName>
    </submittedName>
</protein>
<dbReference type="GO" id="GO:0034605">
    <property type="term" value="P:cellular response to heat"/>
    <property type="evidence" value="ECO:0007669"/>
    <property type="project" value="TreeGrafter"/>
</dbReference>
<dbReference type="PROSITE" id="PS51903">
    <property type="entry name" value="CLP_R"/>
    <property type="match status" value="1"/>
</dbReference>
<name>A0A6J5TAC2_9CAUD</name>
<dbReference type="InterPro" id="IPR003959">
    <property type="entry name" value="ATPase_AAA_core"/>
</dbReference>
<dbReference type="SUPFAM" id="SSF81923">
    <property type="entry name" value="Double Clp-N motif"/>
    <property type="match status" value="1"/>
</dbReference>
<dbReference type="InterPro" id="IPR050130">
    <property type="entry name" value="ClpA_ClpB"/>
</dbReference>
<dbReference type="PRINTS" id="PR00300">
    <property type="entry name" value="CLPPROTEASEA"/>
</dbReference>
<dbReference type="CDD" id="cd19499">
    <property type="entry name" value="RecA-like_ClpB_Hsp104-like"/>
    <property type="match status" value="1"/>
</dbReference>
<dbReference type="InterPro" id="IPR036628">
    <property type="entry name" value="Clp_N_dom_sf"/>
</dbReference>
<dbReference type="Pfam" id="PF00004">
    <property type="entry name" value="AAA"/>
    <property type="match status" value="1"/>
</dbReference>
<dbReference type="InterPro" id="IPR004176">
    <property type="entry name" value="Clp_R_N"/>
</dbReference>
<dbReference type="InterPro" id="IPR041546">
    <property type="entry name" value="ClpA/ClpB_AAA_lid"/>
</dbReference>
<dbReference type="EMBL" id="LR797824">
    <property type="protein sequence ID" value="CAB4241743.1"/>
    <property type="molecule type" value="Genomic_DNA"/>
</dbReference>
<dbReference type="InterPro" id="IPR027417">
    <property type="entry name" value="P-loop_NTPase"/>
</dbReference>
<organism evidence="5">
    <name type="scientific">uncultured Caudovirales phage</name>
    <dbReference type="NCBI Taxonomy" id="2100421"/>
    <lineage>
        <taxon>Viruses</taxon>
        <taxon>Duplodnaviria</taxon>
        <taxon>Heunggongvirae</taxon>
        <taxon>Uroviricota</taxon>
        <taxon>Caudoviricetes</taxon>
        <taxon>Peduoviridae</taxon>
        <taxon>Maltschvirus</taxon>
        <taxon>Maltschvirus maltsch</taxon>
    </lineage>
</organism>
<dbReference type="SMART" id="SM00382">
    <property type="entry name" value="AAA"/>
    <property type="match status" value="2"/>
</dbReference>
<dbReference type="GO" id="GO:0006508">
    <property type="term" value="P:proteolysis"/>
    <property type="evidence" value="ECO:0007669"/>
    <property type="project" value="UniProtKB-KW"/>
</dbReference>
<dbReference type="Gene3D" id="1.10.8.60">
    <property type="match status" value="2"/>
</dbReference>
<keyword evidence="2" id="KW-0547">Nucleotide-binding</keyword>
<keyword evidence="5" id="KW-0645">Protease</keyword>
<keyword evidence="5" id="KW-0378">Hydrolase</keyword>
<dbReference type="Pfam" id="PF10431">
    <property type="entry name" value="ClpB_D2-small"/>
    <property type="match status" value="1"/>
</dbReference>
<evidence type="ECO:0000256" key="1">
    <source>
        <dbReference type="ARBA" id="ARBA00022737"/>
    </source>
</evidence>
<dbReference type="SUPFAM" id="SSF52540">
    <property type="entry name" value="P-loop containing nucleoside triphosphate hydrolases"/>
    <property type="match status" value="2"/>
</dbReference>
<dbReference type="Pfam" id="PF02861">
    <property type="entry name" value="Clp_N"/>
    <property type="match status" value="1"/>
</dbReference>
<dbReference type="InterPro" id="IPR003593">
    <property type="entry name" value="AAA+_ATPase"/>
</dbReference>
<dbReference type="PANTHER" id="PTHR11638:SF111">
    <property type="entry name" value="ATP-DEPENDENT CLP PROTEASE ATP-BINDING SUBUNIT CLPA"/>
    <property type="match status" value="1"/>
</dbReference>
<evidence type="ECO:0000259" key="4">
    <source>
        <dbReference type="PROSITE" id="PS51903"/>
    </source>
</evidence>
<dbReference type="Pfam" id="PF17871">
    <property type="entry name" value="AAA_lid_9"/>
    <property type="match status" value="1"/>
</dbReference>
<dbReference type="InterPro" id="IPR001270">
    <property type="entry name" value="ClpA/B"/>
</dbReference>
<accession>A0A6J5TAC2</accession>
<evidence type="ECO:0000256" key="3">
    <source>
        <dbReference type="ARBA" id="ARBA00022840"/>
    </source>
</evidence>
<gene>
    <name evidence="5" type="ORF">UFOVP71_281</name>
</gene>
<dbReference type="SMART" id="SM01086">
    <property type="entry name" value="ClpB_D2-small"/>
    <property type="match status" value="1"/>
</dbReference>
<dbReference type="GO" id="GO:0008233">
    <property type="term" value="F:peptidase activity"/>
    <property type="evidence" value="ECO:0007669"/>
    <property type="project" value="UniProtKB-KW"/>
</dbReference>